<comment type="similarity">
    <text evidence="1">Belongs to the short-chain dehydrogenases/reductases (SDR) family.</text>
</comment>
<dbReference type="PRINTS" id="PR00081">
    <property type="entry name" value="GDHRDH"/>
</dbReference>
<dbReference type="EMBL" id="ML978138">
    <property type="protein sequence ID" value="KAF2093507.1"/>
    <property type="molecule type" value="Genomic_DNA"/>
</dbReference>
<name>A0A9P4M3Q4_9PEZI</name>
<proteinExistence type="inferred from homology"/>
<accession>A0A9P4M3Q4</accession>
<comment type="caution">
    <text evidence="3">The sequence shown here is derived from an EMBL/GenBank/DDBJ whole genome shotgun (WGS) entry which is preliminary data.</text>
</comment>
<evidence type="ECO:0000256" key="1">
    <source>
        <dbReference type="ARBA" id="ARBA00006484"/>
    </source>
</evidence>
<dbReference type="PANTHER" id="PTHR42760:SF124">
    <property type="entry name" value="SHORT-CHAIN DEHYDROGENASE_REDUCTASE"/>
    <property type="match status" value="1"/>
</dbReference>
<dbReference type="Proteomes" id="UP000799772">
    <property type="component" value="Unassembled WGS sequence"/>
</dbReference>
<dbReference type="FunFam" id="3.40.50.720:FF:000084">
    <property type="entry name" value="Short-chain dehydrogenase reductase"/>
    <property type="match status" value="1"/>
</dbReference>
<keyword evidence="4" id="KW-1185">Reference proteome</keyword>
<protein>
    <submittedName>
        <fullName evidence="3">Short chain type dehydrogenase</fullName>
    </submittedName>
</protein>
<dbReference type="CDD" id="cd05233">
    <property type="entry name" value="SDR_c"/>
    <property type="match status" value="1"/>
</dbReference>
<dbReference type="PANTHER" id="PTHR42760">
    <property type="entry name" value="SHORT-CHAIN DEHYDROGENASES/REDUCTASES FAMILY MEMBER"/>
    <property type="match status" value="1"/>
</dbReference>
<dbReference type="InterPro" id="IPR020904">
    <property type="entry name" value="Sc_DH/Rdtase_CS"/>
</dbReference>
<evidence type="ECO:0000313" key="4">
    <source>
        <dbReference type="Proteomes" id="UP000799772"/>
    </source>
</evidence>
<evidence type="ECO:0000256" key="2">
    <source>
        <dbReference type="ARBA" id="ARBA00022857"/>
    </source>
</evidence>
<keyword evidence="2" id="KW-0521">NADP</keyword>
<sequence length="265" mass="27883">MSKRLENKAAIVTGSSSGIGRAIAIAFHREGAKVICADIRESSPKDEDASTPTHETILSDGGYAIFVKTDVTIAADIESLVQVAVQKAGRLDIMVNNAGVGLEADNPHPIWEFPEDMWDATININLKGAFLGCKYAAKQMMKQDPGANGDRGWIINMGSVLGQVAAANVASYCSSKHGINGITKVAALDCAPYRIHCNALCPSWVTTPLTKGIFAAAGDQLAALHPFRGLGTTDDVAKAAVFLASEDNSWMTGAMMVVDGGMTAQ</sequence>
<dbReference type="InterPro" id="IPR036291">
    <property type="entry name" value="NAD(P)-bd_dom_sf"/>
</dbReference>
<dbReference type="Gene3D" id="3.40.50.720">
    <property type="entry name" value="NAD(P)-binding Rossmann-like Domain"/>
    <property type="match status" value="1"/>
</dbReference>
<dbReference type="PRINTS" id="PR00080">
    <property type="entry name" value="SDRFAMILY"/>
</dbReference>
<dbReference type="OrthoDB" id="417891at2759"/>
<dbReference type="GO" id="GO:0016616">
    <property type="term" value="F:oxidoreductase activity, acting on the CH-OH group of donors, NAD or NADP as acceptor"/>
    <property type="evidence" value="ECO:0007669"/>
    <property type="project" value="TreeGrafter"/>
</dbReference>
<evidence type="ECO:0000313" key="3">
    <source>
        <dbReference type="EMBL" id="KAF2093507.1"/>
    </source>
</evidence>
<gene>
    <name evidence="3" type="ORF">NA57DRAFT_48501</name>
</gene>
<dbReference type="InterPro" id="IPR002347">
    <property type="entry name" value="SDR_fam"/>
</dbReference>
<dbReference type="SUPFAM" id="SSF51735">
    <property type="entry name" value="NAD(P)-binding Rossmann-fold domains"/>
    <property type="match status" value="1"/>
</dbReference>
<organism evidence="3 4">
    <name type="scientific">Rhizodiscina lignyota</name>
    <dbReference type="NCBI Taxonomy" id="1504668"/>
    <lineage>
        <taxon>Eukaryota</taxon>
        <taxon>Fungi</taxon>
        <taxon>Dikarya</taxon>
        <taxon>Ascomycota</taxon>
        <taxon>Pezizomycotina</taxon>
        <taxon>Dothideomycetes</taxon>
        <taxon>Pleosporomycetidae</taxon>
        <taxon>Aulographales</taxon>
        <taxon>Rhizodiscinaceae</taxon>
        <taxon>Rhizodiscina</taxon>
    </lineage>
</organism>
<dbReference type="AlphaFoldDB" id="A0A9P4M3Q4"/>
<dbReference type="PROSITE" id="PS00061">
    <property type="entry name" value="ADH_SHORT"/>
    <property type="match status" value="1"/>
</dbReference>
<reference evidence="3" key="1">
    <citation type="journal article" date="2020" name="Stud. Mycol.">
        <title>101 Dothideomycetes genomes: a test case for predicting lifestyles and emergence of pathogens.</title>
        <authorList>
            <person name="Haridas S."/>
            <person name="Albert R."/>
            <person name="Binder M."/>
            <person name="Bloem J."/>
            <person name="Labutti K."/>
            <person name="Salamov A."/>
            <person name="Andreopoulos B."/>
            <person name="Baker S."/>
            <person name="Barry K."/>
            <person name="Bills G."/>
            <person name="Bluhm B."/>
            <person name="Cannon C."/>
            <person name="Castanera R."/>
            <person name="Culley D."/>
            <person name="Daum C."/>
            <person name="Ezra D."/>
            <person name="Gonzalez J."/>
            <person name="Henrissat B."/>
            <person name="Kuo A."/>
            <person name="Liang C."/>
            <person name="Lipzen A."/>
            <person name="Lutzoni F."/>
            <person name="Magnuson J."/>
            <person name="Mondo S."/>
            <person name="Nolan M."/>
            <person name="Ohm R."/>
            <person name="Pangilinan J."/>
            <person name="Park H.-J."/>
            <person name="Ramirez L."/>
            <person name="Alfaro M."/>
            <person name="Sun H."/>
            <person name="Tritt A."/>
            <person name="Yoshinaga Y."/>
            <person name="Zwiers L.-H."/>
            <person name="Turgeon B."/>
            <person name="Goodwin S."/>
            <person name="Spatafora J."/>
            <person name="Crous P."/>
            <person name="Grigoriev I."/>
        </authorList>
    </citation>
    <scope>NUCLEOTIDE SEQUENCE</scope>
    <source>
        <strain evidence="3">CBS 133067</strain>
    </source>
</reference>
<dbReference type="Pfam" id="PF13561">
    <property type="entry name" value="adh_short_C2"/>
    <property type="match status" value="1"/>
</dbReference>